<reference evidence="3 4" key="1">
    <citation type="submission" date="2017-07" db="EMBL/GenBank/DDBJ databases">
        <title>Isolation and whole genome analysis of endospore-forming bacteria from heroin.</title>
        <authorList>
            <person name="Kalinowski J."/>
            <person name="Ahrens B."/>
            <person name="Al-Dilaimi A."/>
            <person name="Winkler A."/>
            <person name="Wibberg D."/>
            <person name="Schleenbecker U."/>
            <person name="Ruckert C."/>
            <person name="Wolfel R."/>
            <person name="Grass G."/>
        </authorList>
    </citation>
    <scope>NUCLEOTIDE SEQUENCE [LARGE SCALE GENOMIC DNA]</scope>
    <source>
        <strain evidence="3 4">7509</strain>
    </source>
</reference>
<evidence type="ECO:0000313" key="3">
    <source>
        <dbReference type="EMBL" id="PAE08030.1"/>
    </source>
</evidence>
<evidence type="ECO:0000313" key="4">
    <source>
        <dbReference type="Proteomes" id="UP000216475"/>
    </source>
</evidence>
<dbReference type="Pfam" id="PF10925">
    <property type="entry name" value="DUF2680"/>
    <property type="match status" value="1"/>
</dbReference>
<keyword evidence="2" id="KW-0732">Signal</keyword>
<proteinExistence type="predicted"/>
<feature type="chain" id="PRO_5013352021" description="DUF2680 domain-containing protein" evidence="2">
    <location>
        <begin position="35"/>
        <end position="114"/>
    </location>
</feature>
<evidence type="ECO:0000256" key="2">
    <source>
        <dbReference type="SAM" id="SignalP"/>
    </source>
</evidence>
<dbReference type="EMBL" id="NPBH01000030">
    <property type="protein sequence ID" value="PAE08030.1"/>
    <property type="molecule type" value="Genomic_DNA"/>
</dbReference>
<comment type="caution">
    <text evidence="3">The sequence shown here is derived from an EMBL/GenBank/DDBJ whole genome shotgun (WGS) entry which is preliminary data.</text>
</comment>
<feature type="compositionally biased region" description="Basic residues" evidence="1">
    <location>
        <begin position="102"/>
        <end position="114"/>
    </location>
</feature>
<organism evidence="3 4">
    <name type="scientific">Terribacillus saccharophilus</name>
    <dbReference type="NCBI Taxonomy" id="361277"/>
    <lineage>
        <taxon>Bacteria</taxon>
        <taxon>Bacillati</taxon>
        <taxon>Bacillota</taxon>
        <taxon>Bacilli</taxon>
        <taxon>Bacillales</taxon>
        <taxon>Bacillaceae</taxon>
        <taxon>Terribacillus</taxon>
    </lineage>
</organism>
<protein>
    <recommendedName>
        <fullName evidence="5">DUF2680 domain-containing protein</fullName>
    </recommendedName>
</protein>
<gene>
    <name evidence="3" type="ORF">CHI12_07725</name>
</gene>
<evidence type="ECO:0000256" key="1">
    <source>
        <dbReference type="SAM" id="MobiDB-lite"/>
    </source>
</evidence>
<dbReference type="InterPro" id="IPR024485">
    <property type="entry name" value="DUF2680"/>
</dbReference>
<sequence length="114" mass="12872">MNKEMIKLKWMKAGAVVIALCVGLVVSNPAAGFAADKAVADVLTDEQKQEIAALQKQALEQEKQIIEKYVEYGVFSEEKADQIEKHLDQRFKQLEQDGFIPKPHRHGPHPHPEK</sequence>
<feature type="signal peptide" evidence="2">
    <location>
        <begin position="1"/>
        <end position="34"/>
    </location>
</feature>
<name>A0A268HDX2_9BACI</name>
<dbReference type="Proteomes" id="UP000216475">
    <property type="component" value="Unassembled WGS sequence"/>
</dbReference>
<accession>A0A268HDX2</accession>
<dbReference type="AlphaFoldDB" id="A0A268HDX2"/>
<feature type="region of interest" description="Disordered" evidence="1">
    <location>
        <begin position="94"/>
        <end position="114"/>
    </location>
</feature>
<evidence type="ECO:0008006" key="5">
    <source>
        <dbReference type="Google" id="ProtNLM"/>
    </source>
</evidence>